<dbReference type="EMBL" id="LHXR01000207">
    <property type="protein sequence ID" value="KXA94135.1"/>
    <property type="molecule type" value="Genomic_DNA"/>
</dbReference>
<accession>A0A133UIZ3</accession>
<sequence length="81" mass="9105">SPVFSNIMRVLHSDDEFSLHFAQSIQGTNKAEVKAIVSLTPSHAKRVIKALENQVQKYEEEFGEIELPEESKTSEKPSYVG</sequence>
<dbReference type="InterPro" id="IPR021857">
    <property type="entry name" value="DUF3467"/>
</dbReference>
<gene>
    <name evidence="1" type="ORF">AKJ37_07925</name>
</gene>
<evidence type="ECO:0008006" key="3">
    <source>
        <dbReference type="Google" id="ProtNLM"/>
    </source>
</evidence>
<keyword evidence="2" id="KW-1185">Reference proteome</keyword>
<protein>
    <recommendedName>
        <fullName evidence="3">DUF3467 domain-containing protein</fullName>
    </recommendedName>
</protein>
<evidence type="ECO:0000313" key="2">
    <source>
        <dbReference type="Proteomes" id="UP000070463"/>
    </source>
</evidence>
<feature type="non-terminal residue" evidence="1">
    <location>
        <position position="1"/>
    </location>
</feature>
<evidence type="ECO:0000313" key="1">
    <source>
        <dbReference type="EMBL" id="KXA94135.1"/>
    </source>
</evidence>
<organism evidence="1 2">
    <name type="scientific">candidate division MSBL1 archaeon SCGC-AAA259I09</name>
    <dbReference type="NCBI Taxonomy" id="1698267"/>
    <lineage>
        <taxon>Archaea</taxon>
        <taxon>Methanobacteriati</taxon>
        <taxon>Methanobacteriota</taxon>
        <taxon>candidate division MSBL1</taxon>
    </lineage>
</organism>
<dbReference type="AlphaFoldDB" id="A0A133UIZ3"/>
<proteinExistence type="predicted"/>
<reference evidence="1 2" key="1">
    <citation type="journal article" date="2016" name="Sci. Rep.">
        <title>Metabolic traits of an uncultured archaeal lineage -MSBL1- from brine pools of the Red Sea.</title>
        <authorList>
            <person name="Mwirichia R."/>
            <person name="Alam I."/>
            <person name="Rashid M."/>
            <person name="Vinu M."/>
            <person name="Ba-Alawi W."/>
            <person name="Anthony Kamau A."/>
            <person name="Kamanda Ngugi D."/>
            <person name="Goker M."/>
            <person name="Klenk H.P."/>
            <person name="Bajic V."/>
            <person name="Stingl U."/>
        </authorList>
    </citation>
    <scope>NUCLEOTIDE SEQUENCE [LARGE SCALE GENOMIC DNA]</scope>
    <source>
        <strain evidence="1">SCGC-AAA259I09</strain>
    </source>
</reference>
<dbReference type="Pfam" id="PF11950">
    <property type="entry name" value="DUF3467"/>
    <property type="match status" value="1"/>
</dbReference>
<dbReference type="Proteomes" id="UP000070463">
    <property type="component" value="Unassembled WGS sequence"/>
</dbReference>
<name>A0A133UIZ3_9EURY</name>
<comment type="caution">
    <text evidence="1">The sequence shown here is derived from an EMBL/GenBank/DDBJ whole genome shotgun (WGS) entry which is preliminary data.</text>
</comment>